<evidence type="ECO:0000313" key="4">
    <source>
        <dbReference type="Proteomes" id="UP000482084"/>
    </source>
</evidence>
<evidence type="ECO:0000313" key="2">
    <source>
        <dbReference type="EMBL" id="NEG71008.1"/>
    </source>
</evidence>
<reference evidence="2 3" key="1">
    <citation type="submission" date="2019-10" db="EMBL/GenBank/DDBJ databases">
        <title>Bifidobacterium from non-human primates.</title>
        <authorList>
            <person name="Modesto M."/>
        </authorList>
    </citation>
    <scope>NUCLEOTIDE SEQUENCE [LARGE SCALE GENOMIC DNA]</scope>
    <source>
        <strain evidence="2 3">TREM</strain>
    </source>
</reference>
<dbReference type="AlphaFoldDB" id="A0A6L4X418"/>
<comment type="caution">
    <text evidence="1">The sequence shown here is derived from an EMBL/GenBank/DDBJ whole genome shotgun (WGS) entry which is preliminary data.</text>
</comment>
<dbReference type="OrthoDB" id="3194419at2"/>
<dbReference type="RefSeq" id="WP_152357471.1">
    <property type="nucleotide sequence ID" value="NZ_WBSM01000001.1"/>
</dbReference>
<dbReference type="Proteomes" id="UP000482084">
    <property type="component" value="Unassembled WGS sequence"/>
</dbReference>
<sequence>MSWRAYVFDTMTGLIRCPIDLPSFSWSVSVSDSAMATTRDKNAGEQDATGLRLPWGAVPARSAAARADLLCPDKRSIMLCWKTADDPSEIGTPIVGGSITPRTDTASDTSFTLASPLSLLADRYLIDERRFGTAAKGTTSSVISYRGLSRRGLAAEFGARVTGGKAGGILPIDWNYLGERGTENRDYHGYDIQNLDFKSFLTRLTNLENGPDCQFRPKLSDGSHFRWDFLAASDADVYLEQSSVVEFHYSPLGGTIEDLSIDHAGPTHRVYMTGAGAGDKMKCAMSENLTLVQQTDPWPLREAVESDNDIDDTSLLQRAAAGRLAGLDAPIMQIKGSVYFTDRDQAGHLLHPPGSFHTGERVHLWANGFPTLADGMYITRLMQMDGDESGKAQLTFDVMADPML</sequence>
<evidence type="ECO:0000313" key="3">
    <source>
        <dbReference type="Proteomes" id="UP000469943"/>
    </source>
</evidence>
<accession>A0A6L4X418</accession>
<evidence type="ECO:0000313" key="1">
    <source>
        <dbReference type="EMBL" id="KAB8289303.1"/>
    </source>
</evidence>
<dbReference type="EMBL" id="WHZX01000001">
    <property type="protein sequence ID" value="NEG71008.1"/>
    <property type="molecule type" value="Genomic_DNA"/>
</dbReference>
<protein>
    <submittedName>
        <fullName evidence="1">Uncharacterized protein</fullName>
    </submittedName>
</protein>
<proteinExistence type="predicted"/>
<gene>
    <name evidence="1" type="ORF">DSM100688_0383</name>
    <name evidence="2" type="ORF">GFD24_01940</name>
</gene>
<keyword evidence="4" id="KW-1185">Reference proteome</keyword>
<dbReference type="Proteomes" id="UP000469943">
    <property type="component" value="Unassembled WGS sequence"/>
</dbReference>
<organism evidence="1 4">
    <name type="scientific">Bifidobacterium ramosum</name>
    <dbReference type="NCBI Taxonomy" id="1798158"/>
    <lineage>
        <taxon>Bacteria</taxon>
        <taxon>Bacillati</taxon>
        <taxon>Actinomycetota</taxon>
        <taxon>Actinomycetes</taxon>
        <taxon>Bifidobacteriales</taxon>
        <taxon>Bifidobacteriaceae</taxon>
        <taxon>Bifidobacterium</taxon>
    </lineage>
</organism>
<dbReference type="EMBL" id="WBSM01000001">
    <property type="protein sequence ID" value="KAB8289303.1"/>
    <property type="molecule type" value="Genomic_DNA"/>
</dbReference>
<name>A0A6L4X418_9BIFI</name>
<reference evidence="1 4" key="2">
    <citation type="submission" date="2019-10" db="EMBL/GenBank/DDBJ databases">
        <title>Characterization of the phylogenetic diversity of two novel species belonging to the genus Bifidobacterium: Bifidobacterium cebidarum sp. nov. and Bifidobacterium leontopitheci sp. nov.</title>
        <authorList>
            <person name="Lugli G.A."/>
            <person name="Duranti S."/>
            <person name="Milani C."/>
            <person name="Turroni F."/>
            <person name="Ventura M."/>
        </authorList>
    </citation>
    <scope>NUCLEOTIDE SEQUENCE [LARGE SCALE GENOMIC DNA]</scope>
    <source>
        <strain evidence="1 4">DSM 100688</strain>
    </source>
</reference>